<evidence type="ECO:0000313" key="3">
    <source>
        <dbReference type="EMBL" id="KAK0511093.1"/>
    </source>
</evidence>
<dbReference type="Gene3D" id="2.60.120.650">
    <property type="entry name" value="Cupin"/>
    <property type="match status" value="1"/>
</dbReference>
<proteinExistence type="predicted"/>
<feature type="compositionally biased region" description="Basic residues" evidence="1">
    <location>
        <begin position="578"/>
        <end position="589"/>
    </location>
</feature>
<sequence>MAESGVPSPKDALKLLFDSYLQERIKNCPSSFYIRSSDGNPITINAHQRGGKELAKAQRQFQRRYLFIEQRGTRSRWFRKENESKELILSNEIFDTCFDLISAFRAEHKGNSRQAWNKISSCTYGLHQQDFLAIWNLVREHPDYLDGTMANFTGSPQSQVINSSIPFEEAQDEMGVLEESADVADNATADQDWEKVQRWISHFRTYIDLEAKRSRGNSRSAFYEGAQYAVKVLQVLQKSKRLEVVADCEDSMQVARSGPGPPFFVVEEHERYRSESPDSSMKGIWEKFNPKDSTATMDYSRKDKNRWAGQDTLNSKIIERFRDRQTRHATLRDLAEHNNISNFLPPLNCLNMGYTGPPRMPVCLEPRRYNILSELNNRLHMGDAENTTNRPTKRKEPIRHTDFVDGLRFTLLTQSDAVTSIHCDRHALGTYGISIAGEKLWIMIKFNSPQAQARYQDQCENFDFQDCELHWTFLNPGKIVVMLRSVPHIVITTEDSLFYGGSFWDGEDLIDTLKDLKMEFVHELQTTNESAARQLPEVLEKLGEMCKDQSWMKEFKIKDEEAFWEVWRDTLDVVEGRSKKKKTTSKHRATAVGQSSRKET</sequence>
<dbReference type="SUPFAM" id="SSF51197">
    <property type="entry name" value="Clavaminate synthase-like"/>
    <property type="match status" value="1"/>
</dbReference>
<gene>
    <name evidence="3" type="ORF">JMJ35_006645</name>
</gene>
<dbReference type="AlphaFoldDB" id="A0AA39V0G8"/>
<reference evidence="3" key="1">
    <citation type="submission" date="2023-03" db="EMBL/GenBank/DDBJ databases">
        <title>Complete genome of Cladonia borealis.</title>
        <authorList>
            <person name="Park H."/>
        </authorList>
    </citation>
    <scope>NUCLEOTIDE SEQUENCE</scope>
    <source>
        <strain evidence="3">ANT050790</strain>
    </source>
</reference>
<protein>
    <recommendedName>
        <fullName evidence="2">JmjC domain-containing protein</fullName>
    </recommendedName>
</protein>
<evidence type="ECO:0000259" key="2">
    <source>
        <dbReference type="PROSITE" id="PS51184"/>
    </source>
</evidence>
<feature type="domain" description="JmjC" evidence="2">
    <location>
        <begin position="379"/>
        <end position="520"/>
    </location>
</feature>
<name>A0AA39V0G8_9LECA</name>
<evidence type="ECO:0000313" key="4">
    <source>
        <dbReference type="Proteomes" id="UP001166286"/>
    </source>
</evidence>
<keyword evidence="4" id="KW-1185">Reference proteome</keyword>
<comment type="caution">
    <text evidence="3">The sequence shown here is derived from an EMBL/GenBank/DDBJ whole genome shotgun (WGS) entry which is preliminary data.</text>
</comment>
<evidence type="ECO:0000256" key="1">
    <source>
        <dbReference type="SAM" id="MobiDB-lite"/>
    </source>
</evidence>
<dbReference type="InterPro" id="IPR003347">
    <property type="entry name" value="JmjC_dom"/>
</dbReference>
<organism evidence="3 4">
    <name type="scientific">Cladonia borealis</name>
    <dbReference type="NCBI Taxonomy" id="184061"/>
    <lineage>
        <taxon>Eukaryota</taxon>
        <taxon>Fungi</taxon>
        <taxon>Dikarya</taxon>
        <taxon>Ascomycota</taxon>
        <taxon>Pezizomycotina</taxon>
        <taxon>Lecanoromycetes</taxon>
        <taxon>OSLEUM clade</taxon>
        <taxon>Lecanoromycetidae</taxon>
        <taxon>Lecanorales</taxon>
        <taxon>Lecanorineae</taxon>
        <taxon>Cladoniaceae</taxon>
        <taxon>Cladonia</taxon>
    </lineage>
</organism>
<feature type="region of interest" description="Disordered" evidence="1">
    <location>
        <begin position="577"/>
        <end position="600"/>
    </location>
</feature>
<dbReference type="Proteomes" id="UP001166286">
    <property type="component" value="Unassembled WGS sequence"/>
</dbReference>
<dbReference type="PROSITE" id="PS51184">
    <property type="entry name" value="JMJC"/>
    <property type="match status" value="1"/>
</dbReference>
<accession>A0AA39V0G8</accession>
<dbReference type="EMBL" id="JAFEKC020000014">
    <property type="protein sequence ID" value="KAK0511093.1"/>
    <property type="molecule type" value="Genomic_DNA"/>
</dbReference>